<evidence type="ECO:0000256" key="7">
    <source>
        <dbReference type="PROSITE-ProRule" id="PRU00192"/>
    </source>
</evidence>
<dbReference type="InterPro" id="IPR036028">
    <property type="entry name" value="SH3-like_dom_sf"/>
</dbReference>
<keyword evidence="11" id="KW-1185">Reference proteome</keyword>
<dbReference type="GO" id="GO:0030687">
    <property type="term" value="C:preribosome, large subunit precursor"/>
    <property type="evidence" value="ECO:0007669"/>
    <property type="project" value="TreeGrafter"/>
</dbReference>
<comment type="caution">
    <text evidence="10">The sequence shown here is derived from an EMBL/GenBank/DDBJ whole genome shotgun (WGS) entry which is preliminary data.</text>
</comment>
<evidence type="ECO:0000256" key="3">
    <source>
        <dbReference type="ARBA" id="ARBA00018233"/>
    </source>
</evidence>
<evidence type="ECO:0000313" key="11">
    <source>
        <dbReference type="Proteomes" id="UP001460270"/>
    </source>
</evidence>
<reference evidence="11" key="1">
    <citation type="submission" date="2024-04" db="EMBL/GenBank/DDBJ databases">
        <title>Salinicola lusitanus LLJ914,a marine bacterium isolated from the Okinawa Trough.</title>
        <authorList>
            <person name="Li J."/>
        </authorList>
    </citation>
    <scope>NUCLEOTIDE SEQUENCE [LARGE SCALE GENOMIC DNA]</scope>
</reference>
<dbReference type="SMART" id="SM00326">
    <property type="entry name" value="SH3"/>
    <property type="match status" value="1"/>
</dbReference>
<evidence type="ECO:0000313" key="10">
    <source>
        <dbReference type="EMBL" id="KAK7879050.1"/>
    </source>
</evidence>
<name>A0AAW0MG82_9GOBI</name>
<evidence type="ECO:0000256" key="5">
    <source>
        <dbReference type="ARBA" id="ARBA00022517"/>
    </source>
</evidence>
<dbReference type="PANTHER" id="PTHR17602">
    <property type="entry name" value="RIBOSOME BIOGENESIS REGULATORY PROTEIN"/>
    <property type="match status" value="1"/>
</dbReference>
<dbReference type="PROSITE" id="PS50002">
    <property type="entry name" value="SH3"/>
    <property type="match status" value="1"/>
</dbReference>
<sequence>MAASSVEELLAKAELDEAEKLKSITVKKDLDLEFDVGNLLACDSNRVELRQQNREEFLKALARDNTQLLINEIWKLPTERVEEAIVAKLPDPVTALPREKPPPKPRPPTKWEQFAKLKGIQKKKKTNLVWDENAKEWRRRWGYKRANDDTKDWLIEVPATADPNEDQFAKRVKAKKERVAKNELNRLKNIARAQKIKIPGAGLTPKAQQSKDELALAETVAKTSTASVGRFQDRLPKEKPSKKKGQKRKFEPVIGNFSHEKQKQLDLLQIMDNKKPKLDVTKAVNKQMREEDREAAAAKYRKGAGKKGRKGNMPGKGRGPGGKGGKGGKGKGARLCCSGLVSCIYFKALQKKRHHHQILKMQRIYMHTNEHFDVFTTVLAPQGRCQFIAEVEKMVAVHRYEPQWPDELQLTPGDVILVLSKHEEGRWFGRLVGGQRGYFPASCVMELSQAKKQITSLRRTVSVLDDAGVRRRYQTGHVQQALRRGSRARGGALDHGQTDSEGPDSAPHTQRSPSLLHRILSKCRRKSQCQGATNRAFEGD</sequence>
<feature type="compositionally biased region" description="Gly residues" evidence="8">
    <location>
        <begin position="314"/>
        <end position="325"/>
    </location>
</feature>
<gene>
    <name evidence="10" type="ORF">WMY93_030803</name>
</gene>
<keyword evidence="4 7" id="KW-0728">SH3 domain</keyword>
<keyword evidence="5" id="KW-0690">Ribosome biogenesis</keyword>
<dbReference type="InterPro" id="IPR001452">
    <property type="entry name" value="SH3_domain"/>
</dbReference>
<feature type="domain" description="SH3" evidence="9">
    <location>
        <begin position="389"/>
        <end position="449"/>
    </location>
</feature>
<dbReference type="Pfam" id="PF14604">
    <property type="entry name" value="SH3_9"/>
    <property type="match status" value="1"/>
</dbReference>
<evidence type="ECO:0000256" key="4">
    <source>
        <dbReference type="ARBA" id="ARBA00022443"/>
    </source>
</evidence>
<dbReference type="Pfam" id="PF04939">
    <property type="entry name" value="RRS1"/>
    <property type="match status" value="1"/>
</dbReference>
<comment type="subcellular location">
    <subcellularLocation>
        <location evidence="1">Nucleus</location>
    </subcellularLocation>
</comment>
<dbReference type="EMBL" id="JBBPFD010000388">
    <property type="protein sequence ID" value="KAK7879050.1"/>
    <property type="molecule type" value="Genomic_DNA"/>
</dbReference>
<accession>A0AAW0MG82</accession>
<feature type="region of interest" description="Disordered" evidence="8">
    <location>
        <begin position="475"/>
        <end position="515"/>
    </location>
</feature>
<proteinExistence type="inferred from homology"/>
<comment type="similarity">
    <text evidence="2">Belongs to the RRS1 family.</text>
</comment>
<evidence type="ECO:0000256" key="8">
    <source>
        <dbReference type="SAM" id="MobiDB-lite"/>
    </source>
</evidence>
<organism evidence="10 11">
    <name type="scientific">Mugilogobius chulae</name>
    <name type="common">yellowstripe goby</name>
    <dbReference type="NCBI Taxonomy" id="88201"/>
    <lineage>
        <taxon>Eukaryota</taxon>
        <taxon>Metazoa</taxon>
        <taxon>Chordata</taxon>
        <taxon>Craniata</taxon>
        <taxon>Vertebrata</taxon>
        <taxon>Euteleostomi</taxon>
        <taxon>Actinopterygii</taxon>
        <taxon>Neopterygii</taxon>
        <taxon>Teleostei</taxon>
        <taxon>Neoteleostei</taxon>
        <taxon>Acanthomorphata</taxon>
        <taxon>Gobiaria</taxon>
        <taxon>Gobiiformes</taxon>
        <taxon>Gobioidei</taxon>
        <taxon>Gobiidae</taxon>
        <taxon>Gobionellinae</taxon>
        <taxon>Mugilogobius</taxon>
    </lineage>
</organism>
<dbReference type="CDD" id="cd00174">
    <property type="entry name" value="SH3"/>
    <property type="match status" value="1"/>
</dbReference>
<feature type="region of interest" description="Disordered" evidence="8">
    <location>
        <begin position="225"/>
        <end position="249"/>
    </location>
</feature>
<dbReference type="InterPro" id="IPR007023">
    <property type="entry name" value="Ribosom_reg"/>
</dbReference>
<dbReference type="Gene3D" id="2.30.30.40">
    <property type="entry name" value="SH3 Domains"/>
    <property type="match status" value="1"/>
</dbReference>
<evidence type="ECO:0000259" key="9">
    <source>
        <dbReference type="PROSITE" id="PS50002"/>
    </source>
</evidence>
<dbReference type="AlphaFoldDB" id="A0AAW0MG82"/>
<dbReference type="GO" id="GO:0005730">
    <property type="term" value="C:nucleolus"/>
    <property type="evidence" value="ECO:0007669"/>
    <property type="project" value="TreeGrafter"/>
</dbReference>
<dbReference type="Proteomes" id="UP001460270">
    <property type="component" value="Unassembled WGS sequence"/>
</dbReference>
<dbReference type="GO" id="GO:0042273">
    <property type="term" value="P:ribosomal large subunit biogenesis"/>
    <property type="evidence" value="ECO:0007669"/>
    <property type="project" value="TreeGrafter"/>
</dbReference>
<evidence type="ECO:0000256" key="2">
    <source>
        <dbReference type="ARBA" id="ARBA00010077"/>
    </source>
</evidence>
<dbReference type="PANTHER" id="PTHR17602:SF4">
    <property type="entry name" value="RIBOSOME BIOGENESIS REGULATORY PROTEIN HOMOLOG"/>
    <property type="match status" value="1"/>
</dbReference>
<protein>
    <recommendedName>
        <fullName evidence="3">Ribosome biogenesis regulatory protein homolog</fullName>
    </recommendedName>
</protein>
<keyword evidence="6" id="KW-0539">Nucleus</keyword>
<dbReference type="SUPFAM" id="SSF50044">
    <property type="entry name" value="SH3-domain"/>
    <property type="match status" value="1"/>
</dbReference>
<feature type="region of interest" description="Disordered" evidence="8">
    <location>
        <begin position="289"/>
        <end position="329"/>
    </location>
</feature>
<dbReference type="GO" id="GO:0000447">
    <property type="term" value="P:endonucleolytic cleavage in ITS1 to separate SSU-rRNA from 5.8S rRNA and LSU-rRNA from tricistronic rRNA transcript (SSU-rRNA, 5.8S rRNA, LSU-rRNA)"/>
    <property type="evidence" value="ECO:0007669"/>
    <property type="project" value="TreeGrafter"/>
</dbReference>
<feature type="compositionally biased region" description="Basic residues" evidence="8">
    <location>
        <begin position="299"/>
        <end position="310"/>
    </location>
</feature>
<evidence type="ECO:0000256" key="1">
    <source>
        <dbReference type="ARBA" id="ARBA00004123"/>
    </source>
</evidence>
<evidence type="ECO:0000256" key="6">
    <source>
        <dbReference type="ARBA" id="ARBA00023242"/>
    </source>
</evidence>